<evidence type="ECO:0000313" key="8">
    <source>
        <dbReference type="Proteomes" id="UP000799536"/>
    </source>
</evidence>
<proteinExistence type="predicted"/>
<dbReference type="EMBL" id="ML993993">
    <property type="protein sequence ID" value="KAF2201034.1"/>
    <property type="molecule type" value="Genomic_DNA"/>
</dbReference>
<dbReference type="GO" id="GO:0008482">
    <property type="term" value="F:sulfite oxidase activity"/>
    <property type="evidence" value="ECO:0007669"/>
    <property type="project" value="TreeGrafter"/>
</dbReference>
<comment type="cofactor">
    <cofactor evidence="1">
        <name>Mo-molybdopterin</name>
        <dbReference type="ChEBI" id="CHEBI:71302"/>
    </cofactor>
</comment>
<accession>A0A9P4JPS7</accession>
<dbReference type="Gene3D" id="2.60.40.650">
    <property type="match status" value="1"/>
</dbReference>
<keyword evidence="3" id="KW-0479">Metal-binding</keyword>
<reference evidence="7" key="1">
    <citation type="journal article" date="2020" name="Stud. Mycol.">
        <title>101 Dothideomycetes genomes: a test case for predicting lifestyles and emergence of pathogens.</title>
        <authorList>
            <person name="Haridas S."/>
            <person name="Albert R."/>
            <person name="Binder M."/>
            <person name="Bloem J."/>
            <person name="Labutti K."/>
            <person name="Salamov A."/>
            <person name="Andreopoulos B."/>
            <person name="Baker S."/>
            <person name="Barry K."/>
            <person name="Bills G."/>
            <person name="Bluhm B."/>
            <person name="Cannon C."/>
            <person name="Castanera R."/>
            <person name="Culley D."/>
            <person name="Daum C."/>
            <person name="Ezra D."/>
            <person name="Gonzalez J."/>
            <person name="Henrissat B."/>
            <person name="Kuo A."/>
            <person name="Liang C."/>
            <person name="Lipzen A."/>
            <person name="Lutzoni F."/>
            <person name="Magnuson J."/>
            <person name="Mondo S."/>
            <person name="Nolan M."/>
            <person name="Ohm R."/>
            <person name="Pangilinan J."/>
            <person name="Park H.-J."/>
            <person name="Ramirez L."/>
            <person name="Alfaro M."/>
            <person name="Sun H."/>
            <person name="Tritt A."/>
            <person name="Yoshinaga Y."/>
            <person name="Zwiers L.-H."/>
            <person name="Turgeon B."/>
            <person name="Goodwin S."/>
            <person name="Spatafora J."/>
            <person name="Crous P."/>
            <person name="Grigoriev I."/>
        </authorList>
    </citation>
    <scope>NUCLEOTIDE SEQUENCE</scope>
    <source>
        <strain evidence="7">ATCC 74209</strain>
    </source>
</reference>
<keyword evidence="8" id="KW-1185">Reference proteome</keyword>
<gene>
    <name evidence="7" type="ORF">GQ43DRAFT_463479</name>
</gene>
<dbReference type="AlphaFoldDB" id="A0A9P4JPS7"/>
<dbReference type="GO" id="GO:0030151">
    <property type="term" value="F:molybdenum ion binding"/>
    <property type="evidence" value="ECO:0007669"/>
    <property type="project" value="InterPro"/>
</dbReference>
<dbReference type="Pfam" id="PF00174">
    <property type="entry name" value="Oxidored_molyb"/>
    <property type="match status" value="1"/>
</dbReference>
<evidence type="ECO:0000259" key="6">
    <source>
        <dbReference type="Pfam" id="PF03404"/>
    </source>
</evidence>
<name>A0A9P4JPS7_9PLEO</name>
<evidence type="ECO:0000256" key="3">
    <source>
        <dbReference type="ARBA" id="ARBA00022723"/>
    </source>
</evidence>
<dbReference type="GO" id="GO:0006790">
    <property type="term" value="P:sulfur compound metabolic process"/>
    <property type="evidence" value="ECO:0007669"/>
    <property type="project" value="TreeGrafter"/>
</dbReference>
<dbReference type="Gene3D" id="3.90.420.10">
    <property type="entry name" value="Oxidoreductase, molybdopterin-binding domain"/>
    <property type="match status" value="1"/>
</dbReference>
<organism evidence="7 8">
    <name type="scientific">Delitschia confertaspora ATCC 74209</name>
    <dbReference type="NCBI Taxonomy" id="1513339"/>
    <lineage>
        <taxon>Eukaryota</taxon>
        <taxon>Fungi</taxon>
        <taxon>Dikarya</taxon>
        <taxon>Ascomycota</taxon>
        <taxon>Pezizomycotina</taxon>
        <taxon>Dothideomycetes</taxon>
        <taxon>Pleosporomycetidae</taxon>
        <taxon>Pleosporales</taxon>
        <taxon>Delitschiaceae</taxon>
        <taxon>Delitschia</taxon>
    </lineage>
</organism>
<dbReference type="InterPro" id="IPR005066">
    <property type="entry name" value="MoCF_OxRdtse_dimer"/>
</dbReference>
<keyword evidence="4" id="KW-0560">Oxidoreductase</keyword>
<feature type="domain" description="Moybdenum cofactor oxidoreductase dimerisation" evidence="6">
    <location>
        <begin position="242"/>
        <end position="367"/>
    </location>
</feature>
<evidence type="ECO:0000256" key="1">
    <source>
        <dbReference type="ARBA" id="ARBA00001924"/>
    </source>
</evidence>
<dbReference type="SUPFAM" id="SSF56524">
    <property type="entry name" value="Oxidoreductase molybdopterin-binding domain"/>
    <property type="match status" value="1"/>
</dbReference>
<sequence>MVKLEYSVEEPLNQEPPIEELVDSFITTNGYDRNHGPIPHLSASTHTISITGLVRTPLTLSISALQTLPQHTVICALQCAGNRRHTMRTKLKEVNGIDWFDGAVMNCKWKGPLLKDVLEMAMVDVKKGEEGKAHVQFACRQTECQDDGWYGASVPMERCLRADAEIILALERNGEPLPPNHGAPVRVITPGIAGARSVKWLDSISIELSESPNYYQQHDYKILPPCADSAEEAEKWWPKVPAIQDMPVNSVIAVPKSNSKVERDEDGCIEVRGYALPSGADGPVIRVEVSTDDGKTWVDAELDQGQHLKNEEKEGVSLKWAWCLWNAKVQMEKGRERRILSRATDMAGNVQEACAQWNWRGVAYNGFGEVEGLEVA</sequence>
<evidence type="ECO:0000259" key="5">
    <source>
        <dbReference type="Pfam" id="PF00174"/>
    </source>
</evidence>
<dbReference type="Pfam" id="PF03404">
    <property type="entry name" value="Mo-co_dimer"/>
    <property type="match status" value="1"/>
</dbReference>
<evidence type="ECO:0000256" key="2">
    <source>
        <dbReference type="ARBA" id="ARBA00022505"/>
    </source>
</evidence>
<dbReference type="PRINTS" id="PR00407">
    <property type="entry name" value="EUMOPTERIN"/>
</dbReference>
<keyword evidence="2" id="KW-0500">Molybdenum</keyword>
<dbReference type="InterPro" id="IPR014756">
    <property type="entry name" value="Ig_E-set"/>
</dbReference>
<dbReference type="InterPro" id="IPR008335">
    <property type="entry name" value="Mopterin_OxRdtase_euk"/>
</dbReference>
<dbReference type="PANTHER" id="PTHR19372:SF7">
    <property type="entry name" value="SULFITE OXIDASE, MITOCHONDRIAL"/>
    <property type="match status" value="1"/>
</dbReference>
<dbReference type="InterPro" id="IPR000572">
    <property type="entry name" value="OxRdtase_Mopterin-bd_dom"/>
</dbReference>
<dbReference type="OrthoDB" id="10051395at2759"/>
<dbReference type="GO" id="GO:0020037">
    <property type="term" value="F:heme binding"/>
    <property type="evidence" value="ECO:0007669"/>
    <property type="project" value="TreeGrafter"/>
</dbReference>
<dbReference type="GO" id="GO:0043546">
    <property type="term" value="F:molybdopterin cofactor binding"/>
    <property type="evidence" value="ECO:0007669"/>
    <property type="project" value="TreeGrafter"/>
</dbReference>
<protein>
    <submittedName>
        <fullName evidence="7">Sulfite oxidase</fullName>
    </submittedName>
</protein>
<feature type="domain" description="Oxidoreductase molybdopterin-binding" evidence="5">
    <location>
        <begin position="35"/>
        <end position="215"/>
    </location>
</feature>
<dbReference type="GO" id="GO:0005739">
    <property type="term" value="C:mitochondrion"/>
    <property type="evidence" value="ECO:0007669"/>
    <property type="project" value="TreeGrafter"/>
</dbReference>
<evidence type="ECO:0000256" key="4">
    <source>
        <dbReference type="ARBA" id="ARBA00023002"/>
    </source>
</evidence>
<dbReference type="Proteomes" id="UP000799536">
    <property type="component" value="Unassembled WGS sequence"/>
</dbReference>
<comment type="caution">
    <text evidence="7">The sequence shown here is derived from an EMBL/GenBank/DDBJ whole genome shotgun (WGS) entry which is preliminary data.</text>
</comment>
<dbReference type="SUPFAM" id="SSF81296">
    <property type="entry name" value="E set domains"/>
    <property type="match status" value="1"/>
</dbReference>
<dbReference type="InterPro" id="IPR036374">
    <property type="entry name" value="OxRdtase_Mopterin-bd_sf"/>
</dbReference>
<dbReference type="PANTHER" id="PTHR19372">
    <property type="entry name" value="SULFITE REDUCTASE"/>
    <property type="match status" value="1"/>
</dbReference>
<dbReference type="FunFam" id="3.90.420.10:FF:000002">
    <property type="entry name" value="sulfite oxidase, mitochondrial"/>
    <property type="match status" value="1"/>
</dbReference>
<evidence type="ECO:0000313" key="7">
    <source>
        <dbReference type="EMBL" id="KAF2201034.1"/>
    </source>
</evidence>